<keyword evidence="1" id="KW-1133">Transmembrane helix</keyword>
<keyword evidence="1" id="KW-0812">Transmembrane</keyword>
<dbReference type="EMBL" id="FOBB01000014">
    <property type="protein sequence ID" value="SEN88341.1"/>
    <property type="molecule type" value="Genomic_DNA"/>
</dbReference>
<protein>
    <submittedName>
        <fullName evidence="2">Uncharacterized protein</fullName>
    </submittedName>
</protein>
<proteinExistence type="predicted"/>
<feature type="transmembrane region" description="Helical" evidence="1">
    <location>
        <begin position="12"/>
        <end position="31"/>
    </location>
</feature>
<accession>A0A1H8K6H3</accession>
<evidence type="ECO:0000313" key="2">
    <source>
        <dbReference type="EMBL" id="SEN88341.1"/>
    </source>
</evidence>
<keyword evidence="3" id="KW-1185">Reference proteome</keyword>
<evidence type="ECO:0000313" key="3">
    <source>
        <dbReference type="Proteomes" id="UP000198984"/>
    </source>
</evidence>
<evidence type="ECO:0000256" key="1">
    <source>
        <dbReference type="SAM" id="Phobius"/>
    </source>
</evidence>
<organism evidence="2 3">
    <name type="scientific">Chitinophaga rupis</name>
    <dbReference type="NCBI Taxonomy" id="573321"/>
    <lineage>
        <taxon>Bacteria</taxon>
        <taxon>Pseudomonadati</taxon>
        <taxon>Bacteroidota</taxon>
        <taxon>Chitinophagia</taxon>
        <taxon>Chitinophagales</taxon>
        <taxon>Chitinophagaceae</taxon>
        <taxon>Chitinophaga</taxon>
    </lineage>
</organism>
<dbReference type="Proteomes" id="UP000198984">
    <property type="component" value="Unassembled WGS sequence"/>
</dbReference>
<reference evidence="2 3" key="1">
    <citation type="submission" date="2016-10" db="EMBL/GenBank/DDBJ databases">
        <authorList>
            <person name="de Groot N.N."/>
        </authorList>
    </citation>
    <scope>NUCLEOTIDE SEQUENCE [LARGE SCALE GENOMIC DNA]</scope>
    <source>
        <strain evidence="2 3">DSM 21039</strain>
    </source>
</reference>
<keyword evidence="1" id="KW-0472">Membrane</keyword>
<gene>
    <name evidence="2" type="ORF">SAMN04488505_11438</name>
</gene>
<dbReference type="AlphaFoldDB" id="A0A1H8K6H3"/>
<sequence>MRKPEKKIISDQLHKSLIILFVGVTILMLLIKTMFL</sequence>
<name>A0A1H8K6H3_9BACT</name>